<evidence type="ECO:0000313" key="2">
    <source>
        <dbReference type="Proteomes" id="UP000294200"/>
    </source>
</evidence>
<comment type="caution">
    <text evidence="1">The sequence shown here is derived from an EMBL/GenBank/DDBJ whole genome shotgun (WGS) entry which is preliminary data.</text>
</comment>
<keyword evidence="2" id="KW-1185">Reference proteome</keyword>
<reference evidence="1 2" key="1">
    <citation type="submission" date="2017-02" db="EMBL/GenBank/DDBJ databases">
        <title>Paraburkholderia sophoroidis sp. nov. and Paraburkholderia steynii sp. nov. rhizobial symbionts of the fynbos legume Hypocalyptus sophoroides.</title>
        <authorList>
            <person name="Steenkamp E.T."/>
            <person name="Beukes C.W."/>
            <person name="Van Zyl E."/>
            <person name="Avontuur J."/>
            <person name="Chan W.Y."/>
            <person name="Hassen A."/>
            <person name="Palmer M."/>
            <person name="Mthombeni L."/>
            <person name="Phalane F."/>
            <person name="Sereme K."/>
            <person name="Venter S.N."/>
        </authorList>
    </citation>
    <scope>NUCLEOTIDE SEQUENCE [LARGE SCALE GENOMIC DNA]</scope>
    <source>
        <strain evidence="1 2">HC1.1ba</strain>
    </source>
</reference>
<accession>A0A4R0X7A5</accession>
<dbReference type="EMBL" id="MWML01000225">
    <property type="protein sequence ID" value="TCG04722.1"/>
    <property type="molecule type" value="Genomic_DNA"/>
</dbReference>
<dbReference type="Proteomes" id="UP000294200">
    <property type="component" value="Unassembled WGS sequence"/>
</dbReference>
<protein>
    <submittedName>
        <fullName evidence="1">Uncharacterized protein</fullName>
    </submittedName>
</protein>
<sequence length="157" mass="16897">MTAACTSLNGTAQFSKAAPKLPDVNSKLLDAQESLFTHQTQLAELPEFYLEATKELGEVKSAPTEQNRCALHSVACGAFIYRAKMVGAEPEQFVCQTSFDRPKRCKAVPLYHLAASYADGTFRCPICQIETKSANATGGHAPAVLRGDGGPNSWIMS</sequence>
<dbReference type="AlphaFoldDB" id="A0A4R0X7A5"/>
<name>A0A4R0X7A5_9BURK</name>
<evidence type="ECO:0000313" key="1">
    <source>
        <dbReference type="EMBL" id="TCG04722.1"/>
    </source>
</evidence>
<proteinExistence type="predicted"/>
<gene>
    <name evidence="1" type="ORF">BZM27_38820</name>
</gene>
<organism evidence="1 2">
    <name type="scientific">Paraburkholderia steynii</name>
    <dbReference type="NCBI Taxonomy" id="1245441"/>
    <lineage>
        <taxon>Bacteria</taxon>
        <taxon>Pseudomonadati</taxon>
        <taxon>Pseudomonadota</taxon>
        <taxon>Betaproteobacteria</taxon>
        <taxon>Burkholderiales</taxon>
        <taxon>Burkholderiaceae</taxon>
        <taxon>Paraburkholderia</taxon>
    </lineage>
</organism>